<dbReference type="PANTHER" id="PTHR23309:SF49">
    <property type="entry name" value="PEROXISOMAL BIFUNCTIONAL ENZYME"/>
    <property type="match status" value="1"/>
</dbReference>
<dbReference type="Gene3D" id="3.40.50.720">
    <property type="entry name" value="NAD(P)-binding Rossmann-like Domain"/>
    <property type="match status" value="1"/>
</dbReference>
<dbReference type="GO" id="GO:0006635">
    <property type="term" value="P:fatty acid beta-oxidation"/>
    <property type="evidence" value="ECO:0007669"/>
    <property type="project" value="TreeGrafter"/>
</dbReference>
<evidence type="ECO:0000256" key="3">
    <source>
        <dbReference type="ARBA" id="ARBA00023268"/>
    </source>
</evidence>
<dbReference type="Proteomes" id="UP000245207">
    <property type="component" value="Unassembled WGS sequence"/>
</dbReference>
<dbReference type="OrthoDB" id="1921440at2759"/>
<protein>
    <submittedName>
        <fullName evidence="5">Crotonase</fullName>
    </submittedName>
</protein>
<keyword evidence="6" id="KW-1185">Reference proteome</keyword>
<dbReference type="AlphaFoldDB" id="A0A2U1MCI5"/>
<dbReference type="GO" id="GO:0016853">
    <property type="term" value="F:isomerase activity"/>
    <property type="evidence" value="ECO:0007669"/>
    <property type="project" value="UniProtKB-KW"/>
</dbReference>
<evidence type="ECO:0000256" key="2">
    <source>
        <dbReference type="ARBA" id="ARBA00023239"/>
    </source>
</evidence>
<evidence type="ECO:0000313" key="6">
    <source>
        <dbReference type="Proteomes" id="UP000245207"/>
    </source>
</evidence>
<organism evidence="5 6">
    <name type="scientific">Artemisia annua</name>
    <name type="common">Sweet wormwood</name>
    <dbReference type="NCBI Taxonomy" id="35608"/>
    <lineage>
        <taxon>Eukaryota</taxon>
        <taxon>Viridiplantae</taxon>
        <taxon>Streptophyta</taxon>
        <taxon>Embryophyta</taxon>
        <taxon>Tracheophyta</taxon>
        <taxon>Spermatophyta</taxon>
        <taxon>Magnoliopsida</taxon>
        <taxon>eudicotyledons</taxon>
        <taxon>Gunneridae</taxon>
        <taxon>Pentapetalae</taxon>
        <taxon>asterids</taxon>
        <taxon>campanulids</taxon>
        <taxon>Asterales</taxon>
        <taxon>Asteraceae</taxon>
        <taxon>Asteroideae</taxon>
        <taxon>Anthemideae</taxon>
        <taxon>Artemisiinae</taxon>
        <taxon>Artemisia</taxon>
    </lineage>
</organism>
<reference evidence="5 6" key="1">
    <citation type="journal article" date="2018" name="Mol. Plant">
        <title>The genome of Artemisia annua provides insight into the evolution of Asteraceae family and artemisinin biosynthesis.</title>
        <authorList>
            <person name="Shen Q."/>
            <person name="Zhang L."/>
            <person name="Liao Z."/>
            <person name="Wang S."/>
            <person name="Yan T."/>
            <person name="Shi P."/>
            <person name="Liu M."/>
            <person name="Fu X."/>
            <person name="Pan Q."/>
            <person name="Wang Y."/>
            <person name="Lv Z."/>
            <person name="Lu X."/>
            <person name="Zhang F."/>
            <person name="Jiang W."/>
            <person name="Ma Y."/>
            <person name="Chen M."/>
            <person name="Hao X."/>
            <person name="Li L."/>
            <person name="Tang Y."/>
            <person name="Lv G."/>
            <person name="Zhou Y."/>
            <person name="Sun X."/>
            <person name="Brodelius P.E."/>
            <person name="Rose J.K.C."/>
            <person name="Tang K."/>
        </authorList>
    </citation>
    <scope>NUCLEOTIDE SEQUENCE [LARGE SCALE GENOMIC DNA]</scope>
    <source>
        <strain evidence="6">cv. Huhao1</strain>
        <tissue evidence="5">Leaf</tissue>
    </source>
</reference>
<keyword evidence="1" id="KW-0413">Isomerase</keyword>
<dbReference type="EMBL" id="PKPP01005750">
    <property type="protein sequence ID" value="PWA58979.1"/>
    <property type="molecule type" value="Genomic_DNA"/>
</dbReference>
<dbReference type="GO" id="GO:0003857">
    <property type="term" value="F:(3S)-3-hydroxyacyl-CoA dehydrogenase (NAD+) activity"/>
    <property type="evidence" value="ECO:0007669"/>
    <property type="project" value="TreeGrafter"/>
</dbReference>
<gene>
    <name evidence="5" type="ORF">CTI12_AA395600</name>
</gene>
<dbReference type="STRING" id="35608.A0A2U1MCI5"/>
<comment type="caution">
    <text evidence="5">The sequence shown here is derived from an EMBL/GenBank/DDBJ whole genome shotgun (WGS) entry which is preliminary data.</text>
</comment>
<name>A0A2U1MCI5_ARTAN</name>
<dbReference type="PANTHER" id="PTHR23309">
    <property type="entry name" value="3-HYDROXYACYL-COA DEHYROGENASE"/>
    <property type="match status" value="1"/>
</dbReference>
<evidence type="ECO:0000256" key="1">
    <source>
        <dbReference type="ARBA" id="ARBA00023235"/>
    </source>
</evidence>
<accession>A0A2U1MCI5</accession>
<evidence type="ECO:0000256" key="4">
    <source>
        <dbReference type="SAM" id="MobiDB-lite"/>
    </source>
</evidence>
<sequence length="365" mass="40993">MQDLQQVILELQIRLHLNSEEEHQKQEELHTTAHSRRPFVPLSVYSRRTKYAGYLSLLLQVNMRLQPKLIHINVPQKGKLFNELVVSDTSKGLCHVFFSQRATSKVPNITDIGLKPRVVKKVTLIGGGLMGSRITTTLIISNIFVVLKEVNSDYLLKGMKTVAEHTRIGEGCLDPVYKVAEPLRAVVMGACKLDNCTTLVMDEAAGSSYGNYFRVTTFGESGGGGEYELASVFSNTQRKADCQKKKVVADYNWAVKNKKTEKRISACVKKIKDTEYTAHAVLWGIEIDLAFLDSLPEELHVEVLSGRQGSVTQPSNSEPQNGRKIDPQFLVPLSPHIWAEVLAQQHANVYRRAFNYWWEPKGGEL</sequence>
<feature type="region of interest" description="Disordered" evidence="4">
    <location>
        <begin position="306"/>
        <end position="325"/>
    </location>
</feature>
<evidence type="ECO:0000313" key="5">
    <source>
        <dbReference type="EMBL" id="PWA58979.1"/>
    </source>
</evidence>
<dbReference type="GO" id="GO:0016829">
    <property type="term" value="F:lyase activity"/>
    <property type="evidence" value="ECO:0007669"/>
    <property type="project" value="UniProtKB-KW"/>
</dbReference>
<keyword evidence="3" id="KW-0511">Multifunctional enzyme</keyword>
<feature type="compositionally biased region" description="Polar residues" evidence="4">
    <location>
        <begin position="307"/>
        <end position="320"/>
    </location>
</feature>
<proteinExistence type="predicted"/>
<dbReference type="GO" id="GO:0005777">
    <property type="term" value="C:peroxisome"/>
    <property type="evidence" value="ECO:0007669"/>
    <property type="project" value="TreeGrafter"/>
</dbReference>
<keyword evidence="2" id="KW-0456">Lyase</keyword>